<sequence>MGPACGGRSSPGLKIAGIAGRGRECCGYCCPRRDAVPSDTLCMEDSISEDSITVTVKQ</sequence>
<dbReference type="Proteomes" id="UP000002941">
    <property type="component" value="Unassembled WGS sequence"/>
</dbReference>
<protein>
    <submittedName>
        <fullName evidence="1">Uncharacterized protein</fullName>
    </submittedName>
</protein>
<evidence type="ECO:0000313" key="2">
    <source>
        <dbReference type="Proteomes" id="UP000002941"/>
    </source>
</evidence>
<comment type="caution">
    <text evidence="1">The sequence shown here is derived from an EMBL/GenBank/DDBJ whole genome shotgun (WGS) entry which is preliminary data.</text>
</comment>
<reference evidence="1 2" key="1">
    <citation type="submission" date="2012-05" db="EMBL/GenBank/DDBJ databases">
        <authorList>
            <person name="Harkins D.M."/>
            <person name="Madupu R."/>
            <person name="Durkin A.S."/>
            <person name="Torralba M."/>
            <person name="Methe B."/>
            <person name="Sutton G.G."/>
            <person name="Nelson K.E."/>
        </authorList>
    </citation>
    <scope>NUCLEOTIDE SEQUENCE [LARGE SCALE GENOMIC DNA]</scope>
    <source>
        <strain evidence="1 2">F0489</strain>
    </source>
</reference>
<organism evidence="1 2">
    <name type="scientific">Actinomyces massiliensis F0489</name>
    <dbReference type="NCBI Taxonomy" id="1125718"/>
    <lineage>
        <taxon>Bacteria</taxon>
        <taxon>Bacillati</taxon>
        <taxon>Actinomycetota</taxon>
        <taxon>Actinomycetes</taxon>
        <taxon>Actinomycetales</taxon>
        <taxon>Actinomycetaceae</taxon>
        <taxon>Actinomyces</taxon>
    </lineage>
</organism>
<accession>J1HNM6</accession>
<keyword evidence="2" id="KW-1185">Reference proteome</keyword>
<name>J1HNM6_9ACTO</name>
<gene>
    <name evidence="1" type="ORF">HMPREF1318_2158</name>
</gene>
<dbReference type="EMBL" id="AKFT01000028">
    <property type="protein sequence ID" value="EJF47178.1"/>
    <property type="molecule type" value="Genomic_DNA"/>
</dbReference>
<proteinExistence type="predicted"/>
<dbReference type="AlphaFoldDB" id="J1HNM6"/>
<evidence type="ECO:0000313" key="1">
    <source>
        <dbReference type="EMBL" id="EJF47178.1"/>
    </source>
</evidence>